<evidence type="ECO:0000313" key="5">
    <source>
        <dbReference type="Proteomes" id="UP000298652"/>
    </source>
</evidence>
<dbReference type="GO" id="GO:0003729">
    <property type="term" value="F:mRNA binding"/>
    <property type="evidence" value="ECO:0007669"/>
    <property type="project" value="UniProtKB-UniRule"/>
</dbReference>
<dbReference type="Gramene" id="TKW14252">
    <property type="protein sequence ID" value="TKW14252"/>
    <property type="gene ID" value="SEVIR_5G156000v2"/>
</dbReference>
<dbReference type="Gene3D" id="3.10.590.10">
    <property type="entry name" value="ph1033 like domains"/>
    <property type="match status" value="1"/>
</dbReference>
<dbReference type="OMA" id="FMKYEED"/>
<dbReference type="Proteomes" id="UP000298652">
    <property type="component" value="Chromosome 5"/>
</dbReference>
<proteinExistence type="inferred from homology"/>
<keyword evidence="1" id="KW-0694">RNA-binding</keyword>
<feature type="region of interest" description="Disordered" evidence="2">
    <location>
        <begin position="576"/>
        <end position="661"/>
    </location>
</feature>
<dbReference type="PANTHER" id="PTHR12357:SF88">
    <property type="entry name" value="YTH DOMAIN-CONTAINING FAMILY PROTEIN"/>
    <property type="match status" value="1"/>
</dbReference>
<evidence type="ECO:0000259" key="3">
    <source>
        <dbReference type="PROSITE" id="PS50882"/>
    </source>
</evidence>
<keyword evidence="5" id="KW-1185">Reference proteome</keyword>
<dbReference type="InterPro" id="IPR045168">
    <property type="entry name" value="YTH_prot"/>
</dbReference>
<dbReference type="GO" id="GO:1990247">
    <property type="term" value="F:N6-methyladenosine-containing RNA reader activity"/>
    <property type="evidence" value="ECO:0007669"/>
    <property type="project" value="UniProtKB-UniRule"/>
</dbReference>
<dbReference type="Gramene" id="TKW14251">
    <property type="protein sequence ID" value="TKW14251"/>
    <property type="gene ID" value="SEVIR_5G156000v2"/>
</dbReference>
<dbReference type="PANTHER" id="PTHR12357">
    <property type="entry name" value="YTH YT521-B HOMOLOGY DOMAIN-CONTAINING"/>
    <property type="match status" value="1"/>
</dbReference>
<evidence type="ECO:0000313" key="4">
    <source>
        <dbReference type="EMBL" id="TKW14251.1"/>
    </source>
</evidence>
<dbReference type="EMBL" id="CM016556">
    <property type="protein sequence ID" value="TKW14251.1"/>
    <property type="molecule type" value="Genomic_DNA"/>
</dbReference>
<dbReference type="CDD" id="cd21134">
    <property type="entry name" value="YTH"/>
    <property type="match status" value="1"/>
</dbReference>
<organism evidence="4 5">
    <name type="scientific">Setaria viridis</name>
    <name type="common">Green bristlegrass</name>
    <name type="synonym">Setaria italica subsp. viridis</name>
    <dbReference type="NCBI Taxonomy" id="4556"/>
    <lineage>
        <taxon>Eukaryota</taxon>
        <taxon>Viridiplantae</taxon>
        <taxon>Streptophyta</taxon>
        <taxon>Embryophyta</taxon>
        <taxon>Tracheophyta</taxon>
        <taxon>Spermatophyta</taxon>
        <taxon>Magnoliopsida</taxon>
        <taxon>Liliopsida</taxon>
        <taxon>Poales</taxon>
        <taxon>Poaceae</taxon>
        <taxon>PACMAD clade</taxon>
        <taxon>Panicoideae</taxon>
        <taxon>Panicodae</taxon>
        <taxon>Paniceae</taxon>
        <taxon>Cenchrinae</taxon>
        <taxon>Setaria</taxon>
    </lineage>
</organism>
<feature type="compositionally biased region" description="Basic and acidic residues" evidence="2">
    <location>
        <begin position="621"/>
        <end position="630"/>
    </location>
</feature>
<comment type="similarity">
    <text evidence="1">Belongs to the YTHDF family.</text>
</comment>
<dbReference type="InterPro" id="IPR007275">
    <property type="entry name" value="YTH_domain"/>
</dbReference>
<reference evidence="4 5" key="1">
    <citation type="submission" date="2019-03" db="EMBL/GenBank/DDBJ databases">
        <title>WGS assembly of Setaria viridis.</title>
        <authorList>
            <person name="Huang P."/>
            <person name="Jenkins J."/>
            <person name="Grimwood J."/>
            <person name="Barry K."/>
            <person name="Healey A."/>
            <person name="Mamidi S."/>
            <person name="Sreedasyam A."/>
            <person name="Shu S."/>
            <person name="Feldman M."/>
            <person name="Wu J."/>
            <person name="Yu Y."/>
            <person name="Chen C."/>
            <person name="Johnson J."/>
            <person name="Rokhsar D."/>
            <person name="Baxter I."/>
            <person name="Schmutz J."/>
            <person name="Brutnell T."/>
            <person name="Kellogg E."/>
        </authorList>
    </citation>
    <scope>NUCLEOTIDE SEQUENCE [LARGE SCALE GENOMIC DNA]</scope>
    <source>
        <strain evidence="5">cv. A10</strain>
    </source>
</reference>
<feature type="domain" description="YTH" evidence="3">
    <location>
        <begin position="338"/>
        <end position="479"/>
    </location>
</feature>
<evidence type="ECO:0000256" key="1">
    <source>
        <dbReference type="RuleBase" id="RU369095"/>
    </source>
</evidence>
<dbReference type="AlphaFoldDB" id="A0A4U6UDY4"/>
<accession>A0A4U6UDY4</accession>
<dbReference type="Pfam" id="PF04146">
    <property type="entry name" value="YTH"/>
    <property type="match status" value="1"/>
</dbReference>
<dbReference type="EMBL" id="CM016556">
    <property type="protein sequence ID" value="TKW14252.1"/>
    <property type="molecule type" value="Genomic_DNA"/>
</dbReference>
<feature type="compositionally biased region" description="Basic and acidic residues" evidence="2">
    <location>
        <begin position="551"/>
        <end position="560"/>
    </location>
</feature>
<gene>
    <name evidence="4" type="ORF">SEVIR_5G156000v2</name>
</gene>
<dbReference type="GO" id="GO:0061157">
    <property type="term" value="P:mRNA destabilization"/>
    <property type="evidence" value="ECO:0007669"/>
    <property type="project" value="TreeGrafter"/>
</dbReference>
<evidence type="ECO:0000256" key="2">
    <source>
        <dbReference type="SAM" id="MobiDB-lite"/>
    </source>
</evidence>
<dbReference type="GO" id="GO:0005737">
    <property type="term" value="C:cytoplasm"/>
    <property type="evidence" value="ECO:0007669"/>
    <property type="project" value="TreeGrafter"/>
</dbReference>
<name>A0A4U6UDY4_SETVI</name>
<sequence length="704" mass="77830">MEMGMTPEIMYGQNIFVPATANPYQYGYAEVGQPMEWYNHPSTVGYDGQDVFYPTEGMPCVYYAAPDNASMHPSYSPYPVDPSFIPDGSFMPQEYVADPANSTCQVASTPYYIPAVLPYAQDSVPGSATTPLLSNVAFLPGMPGYAATSANAAFPFIAPVTNKSDIHVNPPVQSTIVSSKQFQDHAKLPKVQLHNSVAQKHELSDRSMVPIKLPHASQASAHLLERPISAAKQSPKAKLSGNNCLGYATSDLQKWAAAEKFQPSSKSSAHLNGPGQKVHHLLNEHSLADSQKPGNQRSSAMVVKSYTSRLPVGNPEGTILIRTDQYNRDDLQVDYTYAKFFVIKSIGEADVHKSIKYGVWSSSSNGNSKLDSAFRDADRISRRNSTKCPVFLFFSVNGSGHFCGMAEMVGPVDFHKDMDFWCQDKWTGCFPVRWHIVKDIPNYSLQHITLQNNENKPVTHSRDTQEIPYIPGMSVLKIFKDIKVKECLFDDFMKYEVEEAQYSPHRRCRLSYNAPDFVPVSQRTKDVLDTQQTKSSSVLIDRTSEVQNVSEKPHDPKAIKPQEPCVELSDKQVAEAGKENGQQENQCSGNQSQEDAVKTVTNQPPTSSLKTGADGKQQYWKKVENPRQHTDSAAQGSSKLTEKRLNGVRTSTGVVSESSEEQKITAKLGLFKISSKTEEADRKSRTVGVVTIGSMPVRVDSSEV</sequence>
<feature type="compositionally biased region" description="Polar residues" evidence="2">
    <location>
        <begin position="580"/>
        <end position="610"/>
    </location>
</feature>
<dbReference type="PROSITE" id="PS50882">
    <property type="entry name" value="YTH"/>
    <property type="match status" value="1"/>
</dbReference>
<protein>
    <recommendedName>
        <fullName evidence="1">YTH domain-containing family protein</fullName>
    </recommendedName>
</protein>
<comment type="function">
    <text evidence="1">Specifically recognizes and binds N6-methyladenosine (m6A)-containing RNAs, and regulates mRNA stability. M6A is a modification present at internal sites of mRNAs and some non-coding RNAs and plays a role in mRNA stability and processing.</text>
</comment>
<feature type="region of interest" description="Disordered" evidence="2">
    <location>
        <begin position="543"/>
        <end position="564"/>
    </location>
</feature>